<dbReference type="InterPro" id="IPR011009">
    <property type="entry name" value="Kinase-like_dom_sf"/>
</dbReference>
<protein>
    <recommendedName>
        <fullName evidence="3">Protein kinase domain-containing protein</fullName>
    </recommendedName>
</protein>
<keyword evidence="2" id="KW-1185">Reference proteome</keyword>
<organism evidence="1 2">
    <name type="scientific">Neonectria ditissima</name>
    <dbReference type="NCBI Taxonomy" id="78410"/>
    <lineage>
        <taxon>Eukaryota</taxon>
        <taxon>Fungi</taxon>
        <taxon>Dikarya</taxon>
        <taxon>Ascomycota</taxon>
        <taxon>Pezizomycotina</taxon>
        <taxon>Sordariomycetes</taxon>
        <taxon>Hypocreomycetidae</taxon>
        <taxon>Hypocreales</taxon>
        <taxon>Nectriaceae</taxon>
        <taxon>Neonectria</taxon>
    </lineage>
</organism>
<dbReference type="SUPFAM" id="SSF56112">
    <property type="entry name" value="Protein kinase-like (PK-like)"/>
    <property type="match status" value="1"/>
</dbReference>
<comment type="caution">
    <text evidence="1">The sequence shown here is derived from an EMBL/GenBank/DDBJ whole genome shotgun (WGS) entry which is preliminary data.</text>
</comment>
<evidence type="ECO:0008006" key="3">
    <source>
        <dbReference type="Google" id="ProtNLM"/>
    </source>
</evidence>
<dbReference type="STRING" id="78410.A0A0P7B6N9"/>
<accession>A0A0P7B6N9</accession>
<proteinExistence type="predicted"/>
<evidence type="ECO:0000313" key="2">
    <source>
        <dbReference type="Proteomes" id="UP000050424"/>
    </source>
</evidence>
<sequence length="500" mass="57263">MIPLKSCEAALERYRWARLVFTILSQPLSIFWRQDLSMSKEKGPVPWNRRSWTRINQPWSKKWVKAMVLLTLVLGSLHGPSMVYTHRKALLDKFTATTFDHLAPKEKQSLTRKLWKWEDSTESAVDGPLYLRQDIWAHRHEWKPLGSGSEGEAFTYNNTVIKIYKTAHHPFRNCVPAIVPEMRWPTEIAATLVLGGMAVPQSFQQDTAFLPVTDYFLSPATETQSPKWHFLTQFLPMGNLAKLSKRLHDSDHSYNGLELDMIFRASMERLLQALGRMHEKYDLCHDDIKLDNIWLSGSEDLEGAKHWILADLGNVRELSHPYHFSMLWSKLNNNLPDCRANDVLRLLKAYVRFLREAVDDVATFDMQFFQAQEPWAQLFWSTWDAAQTQRPVSASADADGGLAAGPEWLVPESSAACTCWGKAVEYLDTNNNFVPATASPDTPTTMPVKLVYHDGHYHTAQVTHEDGQNEHQGGLWQKTSEVWDQILYGIGSVYFKLCGR</sequence>
<dbReference type="Gene3D" id="1.10.510.10">
    <property type="entry name" value="Transferase(Phosphotransferase) domain 1"/>
    <property type="match status" value="1"/>
</dbReference>
<gene>
    <name evidence="1" type="ORF">AK830_g10708</name>
</gene>
<dbReference type="Proteomes" id="UP000050424">
    <property type="component" value="Unassembled WGS sequence"/>
</dbReference>
<dbReference type="AlphaFoldDB" id="A0A0P7B6N9"/>
<name>A0A0P7B6N9_9HYPO</name>
<evidence type="ECO:0000313" key="1">
    <source>
        <dbReference type="EMBL" id="KPM35861.1"/>
    </source>
</evidence>
<reference evidence="1 2" key="1">
    <citation type="submission" date="2015-09" db="EMBL/GenBank/DDBJ databases">
        <title>Draft genome of a European isolate of the apple canker pathogen Neonectria ditissima.</title>
        <authorList>
            <person name="Gomez-Cortecero A."/>
            <person name="Harrison R.J."/>
            <person name="Armitage A.D."/>
        </authorList>
    </citation>
    <scope>NUCLEOTIDE SEQUENCE [LARGE SCALE GENOMIC DNA]</scope>
    <source>
        <strain evidence="1 2">R09/05</strain>
    </source>
</reference>
<dbReference type="OrthoDB" id="5337378at2759"/>
<dbReference type="EMBL" id="LKCW01000228">
    <property type="protein sequence ID" value="KPM35861.1"/>
    <property type="molecule type" value="Genomic_DNA"/>
</dbReference>